<comment type="caution">
    <text evidence="1">The sequence shown here is derived from an EMBL/GenBank/DDBJ whole genome shotgun (WGS) entry which is preliminary data.</text>
</comment>
<dbReference type="EMBL" id="AWUE01019225">
    <property type="protein sequence ID" value="OMO75221.1"/>
    <property type="molecule type" value="Genomic_DNA"/>
</dbReference>
<proteinExistence type="predicted"/>
<protein>
    <submittedName>
        <fullName evidence="1">Uncharacterized protein</fullName>
    </submittedName>
</protein>
<gene>
    <name evidence="1" type="ORF">COLO4_26263</name>
</gene>
<evidence type="ECO:0000313" key="2">
    <source>
        <dbReference type="Proteomes" id="UP000187203"/>
    </source>
</evidence>
<organism evidence="1 2">
    <name type="scientific">Corchorus olitorius</name>
    <dbReference type="NCBI Taxonomy" id="93759"/>
    <lineage>
        <taxon>Eukaryota</taxon>
        <taxon>Viridiplantae</taxon>
        <taxon>Streptophyta</taxon>
        <taxon>Embryophyta</taxon>
        <taxon>Tracheophyta</taxon>
        <taxon>Spermatophyta</taxon>
        <taxon>Magnoliopsida</taxon>
        <taxon>eudicotyledons</taxon>
        <taxon>Gunneridae</taxon>
        <taxon>Pentapetalae</taxon>
        <taxon>rosids</taxon>
        <taxon>malvids</taxon>
        <taxon>Malvales</taxon>
        <taxon>Malvaceae</taxon>
        <taxon>Grewioideae</taxon>
        <taxon>Apeibeae</taxon>
        <taxon>Corchorus</taxon>
    </lineage>
</organism>
<dbReference type="Proteomes" id="UP000187203">
    <property type="component" value="Unassembled WGS sequence"/>
</dbReference>
<name>A0A1R3HYE4_9ROSI</name>
<dbReference type="AlphaFoldDB" id="A0A1R3HYE4"/>
<sequence length="39" mass="4281">MASSKHLKLLRNMLKVGSMYSMIRVVLTTIQDACALASV</sequence>
<reference evidence="2" key="1">
    <citation type="submission" date="2013-09" db="EMBL/GenBank/DDBJ databases">
        <title>Corchorus olitorius genome sequencing.</title>
        <authorList>
            <person name="Alam M."/>
            <person name="Haque M.S."/>
            <person name="Islam M.S."/>
            <person name="Emdad E.M."/>
            <person name="Islam M.M."/>
            <person name="Ahmed B."/>
            <person name="Halim A."/>
            <person name="Hossen Q.M.M."/>
            <person name="Hossain M.Z."/>
            <person name="Ahmed R."/>
            <person name="Khan M.M."/>
            <person name="Islam R."/>
            <person name="Rashid M.M."/>
            <person name="Khan S.A."/>
            <person name="Rahman M.S."/>
            <person name="Alam M."/>
            <person name="Yahiya A.S."/>
            <person name="Khan M.S."/>
            <person name="Azam M.S."/>
            <person name="Haque T."/>
            <person name="Lashkar M.Z.H."/>
            <person name="Akhand A.I."/>
            <person name="Morshed G."/>
            <person name="Roy S."/>
            <person name="Uddin K.S."/>
            <person name="Rabeya T."/>
            <person name="Hossain A.S."/>
            <person name="Chowdhury A."/>
            <person name="Snigdha A.R."/>
            <person name="Mortoza M.S."/>
            <person name="Matin S.A."/>
            <person name="Hoque S.M.E."/>
            <person name="Islam M.K."/>
            <person name="Roy D.K."/>
            <person name="Haider R."/>
            <person name="Moosa M.M."/>
            <person name="Elias S.M."/>
            <person name="Hasan A.M."/>
            <person name="Jahan S."/>
            <person name="Shafiuddin M."/>
            <person name="Mahmood N."/>
            <person name="Shommy N.S."/>
        </authorList>
    </citation>
    <scope>NUCLEOTIDE SEQUENCE [LARGE SCALE GENOMIC DNA]</scope>
    <source>
        <strain evidence="2">cv. O-4</strain>
    </source>
</reference>
<evidence type="ECO:0000313" key="1">
    <source>
        <dbReference type="EMBL" id="OMO75221.1"/>
    </source>
</evidence>
<accession>A0A1R3HYE4</accession>
<keyword evidence="2" id="KW-1185">Reference proteome</keyword>